<keyword evidence="1" id="KW-0472">Membrane</keyword>
<evidence type="ECO:0000313" key="2">
    <source>
        <dbReference type="EMBL" id="KKR13324.1"/>
    </source>
</evidence>
<comment type="caution">
    <text evidence="2">The sequence shown here is derived from an EMBL/GenBank/DDBJ whole genome shotgun (WGS) entry which is preliminary data.</text>
</comment>
<protein>
    <submittedName>
        <fullName evidence="2">Uncharacterized protein</fullName>
    </submittedName>
</protein>
<keyword evidence="1" id="KW-0812">Transmembrane</keyword>
<sequence>MKKPVLIVLFLTLIFVGLYLFLTENNERGKGNDEKLLRSHYAGVDCSKLFGNTIRPNNDVVETRKSVCAAERAWFENDSDFCKLHDDPDHCYGWMTIKTGDLNLCRSKNKKTGYFWIEDKLIDGEKSNSWLYDCYRATANWRNDLSICGQIPYKSSDLLQECKSTSSGWNNHYSKYSDFSPI</sequence>
<gene>
    <name evidence="2" type="ORF">UT40_C0019G0006</name>
</gene>
<name>A0A0G0NAZ4_9BACT</name>
<evidence type="ECO:0000313" key="3">
    <source>
        <dbReference type="Proteomes" id="UP000034690"/>
    </source>
</evidence>
<keyword evidence="1" id="KW-1133">Transmembrane helix</keyword>
<evidence type="ECO:0000256" key="1">
    <source>
        <dbReference type="SAM" id="Phobius"/>
    </source>
</evidence>
<accession>A0A0G0NAZ4</accession>
<proteinExistence type="predicted"/>
<feature type="transmembrane region" description="Helical" evidence="1">
    <location>
        <begin position="6"/>
        <end position="22"/>
    </location>
</feature>
<organism evidence="2 3">
    <name type="scientific">Candidatus Woesebacteria bacterium GW2011_GWA1_39_21b</name>
    <dbReference type="NCBI Taxonomy" id="1618551"/>
    <lineage>
        <taxon>Bacteria</taxon>
        <taxon>Candidatus Woeseibacteriota</taxon>
    </lineage>
</organism>
<reference evidence="2 3" key="1">
    <citation type="journal article" date="2015" name="Nature">
        <title>rRNA introns, odd ribosomes, and small enigmatic genomes across a large radiation of phyla.</title>
        <authorList>
            <person name="Brown C.T."/>
            <person name="Hug L.A."/>
            <person name="Thomas B.C."/>
            <person name="Sharon I."/>
            <person name="Castelle C.J."/>
            <person name="Singh A."/>
            <person name="Wilkins M.J."/>
            <person name="Williams K.H."/>
            <person name="Banfield J.F."/>
        </authorList>
    </citation>
    <scope>NUCLEOTIDE SEQUENCE [LARGE SCALE GENOMIC DNA]</scope>
</reference>
<dbReference type="Proteomes" id="UP000034690">
    <property type="component" value="Unassembled WGS sequence"/>
</dbReference>
<dbReference type="AlphaFoldDB" id="A0A0G0NAZ4"/>
<dbReference type="EMBL" id="LBWQ01000019">
    <property type="protein sequence ID" value="KKR13324.1"/>
    <property type="molecule type" value="Genomic_DNA"/>
</dbReference>